<sequence>MSLRALNTAATGMSAQQLMLDQIANDLANANTTAYKRKLTVFSTMFSESQKRVGSTSSSSGTIVPSGIQIGLGVQPKGIISIQEQGQLVPTENQYHMAIQGEGYFQIELPSGSIAYTRDGSFTTSPDGTIVTQDGYTVFPGITVPAGSTVDINSNGEVFSKTAADAIPQKIGDMQLVLFTNPGGLESLAGNLLIETLASGTPTQSAPDTNGAGKIIQNYIEGSNVNAIYAVTNLIKAQRGFEMNTKSAKTAEEILHMIDKIGS</sequence>
<dbReference type="EMBL" id="CP008743">
    <property type="protein sequence ID" value="ARN84519.1"/>
    <property type="molecule type" value="Genomic_DNA"/>
</dbReference>
<dbReference type="Pfam" id="PF22692">
    <property type="entry name" value="LlgE_F_G_D1"/>
    <property type="match status" value="1"/>
</dbReference>
<protein>
    <recommendedName>
        <fullName evidence="3 6">Flagellar basal-body rod protein FlgG</fullName>
    </recommendedName>
    <alternativeName>
        <fullName evidence="5 7">Distal rod protein</fullName>
    </alternativeName>
</protein>
<dbReference type="Pfam" id="PF00460">
    <property type="entry name" value="Flg_bb_rod"/>
    <property type="match status" value="1"/>
</dbReference>
<dbReference type="AlphaFoldDB" id="A0A1W6N404"/>
<name>A0A1W6N404_9PROT</name>
<organism evidence="11 12">
    <name type="scientific">Candidatus Nucleicultrix amoebiphila FS5</name>
    <dbReference type="NCBI Taxonomy" id="1414854"/>
    <lineage>
        <taxon>Bacteria</taxon>
        <taxon>Pseudomonadati</taxon>
        <taxon>Pseudomonadota</taxon>
        <taxon>Alphaproteobacteria</taxon>
        <taxon>Holosporales</taxon>
        <taxon>Candidatus Nucleicultricaceae</taxon>
        <taxon>Candidatus Nucleicultrix</taxon>
    </lineage>
</organism>
<dbReference type="InterPro" id="IPR012834">
    <property type="entry name" value="FlgG_G_neg"/>
</dbReference>
<dbReference type="GO" id="GO:0009426">
    <property type="term" value="C:bacterial-type flagellum basal body, distal rod"/>
    <property type="evidence" value="ECO:0007669"/>
    <property type="project" value="UniProtKB-UniRule"/>
</dbReference>
<dbReference type="Pfam" id="PF06429">
    <property type="entry name" value="Flg_bbr_C"/>
    <property type="match status" value="1"/>
</dbReference>
<dbReference type="InterPro" id="IPR053967">
    <property type="entry name" value="LlgE_F_G-like_D1"/>
</dbReference>
<dbReference type="SUPFAM" id="SSF117143">
    <property type="entry name" value="Flagellar hook protein flgE"/>
    <property type="match status" value="1"/>
</dbReference>
<keyword evidence="11" id="KW-0966">Cell projection</keyword>
<evidence type="ECO:0000256" key="5">
    <source>
        <dbReference type="ARBA" id="ARBA00032912"/>
    </source>
</evidence>
<proteinExistence type="inferred from homology"/>
<dbReference type="PANTHER" id="PTHR30435:SF19">
    <property type="entry name" value="FLAGELLAR BASAL-BODY ROD PROTEIN FLGG"/>
    <property type="match status" value="1"/>
</dbReference>
<dbReference type="NCBIfam" id="TIGR02488">
    <property type="entry name" value="flgG_G_neg"/>
    <property type="match status" value="1"/>
</dbReference>
<evidence type="ECO:0000256" key="4">
    <source>
        <dbReference type="ARBA" id="ARBA00023143"/>
    </source>
</evidence>
<keyword evidence="11" id="KW-0282">Flagellum</keyword>
<feature type="domain" description="Flagellar basal body rod protein N-terminal" evidence="8">
    <location>
        <begin position="6"/>
        <end position="36"/>
    </location>
</feature>
<dbReference type="NCBIfam" id="TIGR03506">
    <property type="entry name" value="FlgEFG_subfam"/>
    <property type="match status" value="2"/>
</dbReference>
<dbReference type="InterPro" id="IPR037925">
    <property type="entry name" value="FlgE/F/G-like"/>
</dbReference>
<dbReference type="Proteomes" id="UP000237351">
    <property type="component" value="Chromosome"/>
</dbReference>
<dbReference type="GO" id="GO:0071978">
    <property type="term" value="P:bacterial-type flagellum-dependent swarming motility"/>
    <property type="evidence" value="ECO:0007669"/>
    <property type="project" value="TreeGrafter"/>
</dbReference>
<keyword evidence="11" id="KW-0969">Cilium</keyword>
<evidence type="ECO:0000259" key="10">
    <source>
        <dbReference type="Pfam" id="PF22692"/>
    </source>
</evidence>
<evidence type="ECO:0000256" key="2">
    <source>
        <dbReference type="ARBA" id="ARBA00009677"/>
    </source>
</evidence>
<keyword evidence="4 7" id="KW-0975">Bacterial flagellum</keyword>
<dbReference type="KEGG" id="naf:GQ61_03370"/>
<accession>A0A1W6N404</accession>
<evidence type="ECO:0000313" key="12">
    <source>
        <dbReference type="Proteomes" id="UP000237351"/>
    </source>
</evidence>
<comment type="subcellular location">
    <subcellularLocation>
        <location evidence="1 7">Bacterial flagellum basal body</location>
    </subcellularLocation>
</comment>
<evidence type="ECO:0000259" key="9">
    <source>
        <dbReference type="Pfam" id="PF06429"/>
    </source>
</evidence>
<keyword evidence="12" id="KW-1185">Reference proteome</keyword>
<dbReference type="OrthoDB" id="9804559at2"/>
<evidence type="ECO:0000256" key="3">
    <source>
        <dbReference type="ARBA" id="ARBA00017948"/>
    </source>
</evidence>
<gene>
    <name evidence="11" type="primary">flgG</name>
    <name evidence="11" type="ORF">GQ61_03370</name>
</gene>
<evidence type="ECO:0000256" key="1">
    <source>
        <dbReference type="ARBA" id="ARBA00004117"/>
    </source>
</evidence>
<feature type="domain" description="Flagellar basal-body/hook protein C-terminal" evidence="9">
    <location>
        <begin position="217"/>
        <end position="255"/>
    </location>
</feature>
<dbReference type="InterPro" id="IPR020013">
    <property type="entry name" value="Flagellar_FlgE/F/G"/>
</dbReference>
<evidence type="ECO:0000256" key="7">
    <source>
        <dbReference type="RuleBase" id="RU362116"/>
    </source>
</evidence>
<dbReference type="STRING" id="1414854.GQ61_03370"/>
<feature type="domain" description="Flagellar hook protein FlgE/F/G-like D1" evidence="10">
    <location>
        <begin position="98"/>
        <end position="158"/>
    </location>
</feature>
<dbReference type="PANTHER" id="PTHR30435">
    <property type="entry name" value="FLAGELLAR PROTEIN"/>
    <property type="match status" value="1"/>
</dbReference>
<evidence type="ECO:0000256" key="6">
    <source>
        <dbReference type="NCBIfam" id="TIGR02488"/>
    </source>
</evidence>
<evidence type="ECO:0000259" key="8">
    <source>
        <dbReference type="Pfam" id="PF00460"/>
    </source>
</evidence>
<comment type="subunit">
    <text evidence="7">The basal body constitutes a major portion of the flagellar organelle and consists of four rings (L,P,S, and M) mounted on a central rod. The rod consists of about 26 subunits of FlgG in the distal portion, and FlgB, FlgC and FlgF are thought to build up the proximal portion of the rod with about 6 subunits each.</text>
</comment>
<dbReference type="InterPro" id="IPR001444">
    <property type="entry name" value="Flag_bb_rod_N"/>
</dbReference>
<dbReference type="InterPro" id="IPR010930">
    <property type="entry name" value="Flg_bb/hook_C_dom"/>
</dbReference>
<evidence type="ECO:0000313" key="11">
    <source>
        <dbReference type="EMBL" id="ARN84519.1"/>
    </source>
</evidence>
<comment type="similarity">
    <text evidence="2 7">Belongs to the flagella basal body rod proteins family.</text>
</comment>
<reference evidence="11 12" key="1">
    <citation type="submission" date="2014-06" db="EMBL/GenBank/DDBJ databases">
        <title>The genome of the endonuclear symbiont Nucleicultrix amoebiphila.</title>
        <authorList>
            <person name="Schulz F."/>
            <person name="Horn M."/>
        </authorList>
    </citation>
    <scope>NUCLEOTIDE SEQUENCE [LARGE SCALE GENOMIC DNA]</scope>
    <source>
        <strain evidence="11 12">FS5</strain>
    </source>
</reference>
<dbReference type="RefSeq" id="WP_085783942.1">
    <property type="nucleotide sequence ID" value="NZ_CP008743.1"/>
</dbReference>